<dbReference type="GO" id="GO:0006072">
    <property type="term" value="P:glycerol-3-phosphate metabolic process"/>
    <property type="evidence" value="ECO:0007669"/>
    <property type="project" value="InterPro"/>
</dbReference>
<dbReference type="EMBL" id="CM014078">
    <property type="protein sequence ID" value="TKS66409.1"/>
    <property type="molecule type" value="Genomic_DNA"/>
</dbReference>
<keyword evidence="11" id="KW-0274">FAD</keyword>
<dbReference type="FunFam" id="1.10.8.870:FF:000001">
    <property type="entry name" value="Glycerol-3-phosphate dehydrogenase"/>
    <property type="match status" value="1"/>
</dbReference>
<dbReference type="SMART" id="SM00054">
    <property type="entry name" value="EFh"/>
    <property type="match status" value="2"/>
</dbReference>
<comment type="subcellular location">
    <subcellularLocation>
        <location evidence="3">Mitochondrion</location>
    </subcellularLocation>
</comment>
<keyword evidence="14" id="KW-0560">Oxidoreductase</keyword>
<organism evidence="18 19">
    <name type="scientific">Collichthys lucidus</name>
    <name type="common">Big head croaker</name>
    <name type="synonym">Sciaena lucida</name>
    <dbReference type="NCBI Taxonomy" id="240159"/>
    <lineage>
        <taxon>Eukaryota</taxon>
        <taxon>Metazoa</taxon>
        <taxon>Chordata</taxon>
        <taxon>Craniata</taxon>
        <taxon>Vertebrata</taxon>
        <taxon>Euteleostomi</taxon>
        <taxon>Actinopterygii</taxon>
        <taxon>Neopterygii</taxon>
        <taxon>Teleostei</taxon>
        <taxon>Neoteleostei</taxon>
        <taxon>Acanthomorphata</taxon>
        <taxon>Eupercaria</taxon>
        <taxon>Sciaenidae</taxon>
        <taxon>Collichthys</taxon>
    </lineage>
</organism>
<dbReference type="InterPro" id="IPR006076">
    <property type="entry name" value="FAD-dep_OxRdtase"/>
</dbReference>
<dbReference type="PRINTS" id="PR01001">
    <property type="entry name" value="FADG3PDH"/>
</dbReference>
<dbReference type="Pfam" id="PF13499">
    <property type="entry name" value="EF-hand_7"/>
    <property type="match status" value="1"/>
</dbReference>
<reference evidence="18 19" key="1">
    <citation type="submission" date="2019-01" db="EMBL/GenBank/DDBJ databases">
        <title>Genome Assembly of Collichthys lucidus.</title>
        <authorList>
            <person name="Cai M."/>
            <person name="Xiao S."/>
        </authorList>
    </citation>
    <scope>NUCLEOTIDE SEQUENCE [LARGE SCALE GENOMIC DNA]</scope>
    <source>
        <strain evidence="18">JT15FE1705JMU</strain>
        <tissue evidence="18">Muscle</tissue>
    </source>
</reference>
<dbReference type="InterPro" id="IPR031656">
    <property type="entry name" value="DAO_C"/>
</dbReference>
<evidence type="ECO:0000256" key="2">
    <source>
        <dbReference type="ARBA" id="ARBA00003074"/>
    </source>
</evidence>
<name>A0A4U5TY66_COLLU</name>
<dbReference type="PROSITE" id="PS50222">
    <property type="entry name" value="EF_HAND_2"/>
    <property type="match status" value="2"/>
</dbReference>
<dbReference type="InterPro" id="IPR002048">
    <property type="entry name" value="EF_hand_dom"/>
</dbReference>
<dbReference type="InterPro" id="IPR000447">
    <property type="entry name" value="G3P_DH_FAD-dep"/>
</dbReference>
<dbReference type="AlphaFoldDB" id="A0A4U5TY66"/>
<evidence type="ECO:0000256" key="9">
    <source>
        <dbReference type="ARBA" id="ARBA00022723"/>
    </source>
</evidence>
<gene>
    <name evidence="18" type="ORF">D9C73_000465</name>
</gene>
<dbReference type="Pfam" id="PF01266">
    <property type="entry name" value="DAO"/>
    <property type="match status" value="2"/>
</dbReference>
<evidence type="ECO:0000256" key="15">
    <source>
        <dbReference type="ARBA" id="ARBA00023128"/>
    </source>
</evidence>
<evidence type="ECO:0000256" key="6">
    <source>
        <dbReference type="ARBA" id="ARBA00013029"/>
    </source>
</evidence>
<comment type="similarity">
    <text evidence="5">Belongs to the FAD-dependent glycerol-3-phosphate dehydrogenase family.</text>
</comment>
<evidence type="ECO:0000256" key="7">
    <source>
        <dbReference type="ARBA" id="ARBA00020025"/>
    </source>
</evidence>
<dbReference type="STRING" id="240159.A0A4U5TY66"/>
<evidence type="ECO:0000259" key="17">
    <source>
        <dbReference type="PROSITE" id="PS50222"/>
    </source>
</evidence>
<dbReference type="SUPFAM" id="SSF47473">
    <property type="entry name" value="EF-hand"/>
    <property type="match status" value="1"/>
</dbReference>
<comment type="catalytic activity">
    <reaction evidence="16">
        <text>a quinone + sn-glycerol 3-phosphate = dihydroxyacetone phosphate + a quinol</text>
        <dbReference type="Rhea" id="RHEA:18977"/>
        <dbReference type="ChEBI" id="CHEBI:24646"/>
        <dbReference type="ChEBI" id="CHEBI:57597"/>
        <dbReference type="ChEBI" id="CHEBI:57642"/>
        <dbReference type="ChEBI" id="CHEBI:132124"/>
        <dbReference type="EC" id="1.1.5.3"/>
    </reaction>
    <physiologicalReaction direction="left-to-right" evidence="16">
        <dbReference type="Rhea" id="RHEA:18978"/>
    </physiologicalReaction>
</comment>
<proteinExistence type="inferred from homology"/>
<evidence type="ECO:0000256" key="10">
    <source>
        <dbReference type="ARBA" id="ARBA00022737"/>
    </source>
</evidence>
<keyword evidence="12" id="KW-0106">Calcium</keyword>
<feature type="domain" description="EF-hand" evidence="17">
    <location>
        <begin position="867"/>
        <end position="902"/>
    </location>
</feature>
<evidence type="ECO:0000256" key="8">
    <source>
        <dbReference type="ARBA" id="ARBA00022630"/>
    </source>
</evidence>
<dbReference type="GO" id="GO:0005739">
    <property type="term" value="C:mitochondrion"/>
    <property type="evidence" value="ECO:0007669"/>
    <property type="project" value="UniProtKB-SubCell"/>
</dbReference>
<dbReference type="Gene3D" id="1.10.8.870">
    <property type="entry name" value="Alpha-glycerophosphate oxidase, cap domain"/>
    <property type="match status" value="1"/>
</dbReference>
<dbReference type="Gene3D" id="1.10.238.10">
    <property type="entry name" value="EF-hand"/>
    <property type="match status" value="1"/>
</dbReference>
<dbReference type="EC" id="1.1.5.3" evidence="6"/>
<feature type="domain" description="EF-hand" evidence="17">
    <location>
        <begin position="930"/>
        <end position="965"/>
    </location>
</feature>
<dbReference type="Proteomes" id="UP000298787">
    <property type="component" value="Chromosome 1"/>
</dbReference>
<evidence type="ECO:0000256" key="13">
    <source>
        <dbReference type="ARBA" id="ARBA00022946"/>
    </source>
</evidence>
<dbReference type="SUPFAM" id="SSF51905">
    <property type="entry name" value="FAD/NAD(P)-binding domain"/>
    <property type="match status" value="1"/>
</dbReference>
<dbReference type="PANTHER" id="PTHR11985">
    <property type="entry name" value="GLYCEROL-3-PHOSPHATE DEHYDROGENASE"/>
    <property type="match status" value="1"/>
</dbReference>
<evidence type="ECO:0000256" key="14">
    <source>
        <dbReference type="ARBA" id="ARBA00023002"/>
    </source>
</evidence>
<sequence length="998" mass="110003">MTRCAILPSRYVASVATPTLERDWSKRSRALRSDWRSEAPLSRRCVFPGCSCQAQATHRRFGYQPMSSVAALHRPERLLINHKTRNPVRPAMAFRKALKRTAVIGGGAVAAAFGLSQLIEYRRTQARLAHVAAEADLKVPYADELPSRQAQLAALQNTEEFDVLVVGGGATGVGCALDAVTRNLKTALVERSDFSSGTSSRSTKLIHGGVRYLQKAIMHLDYEQYMMVKEALHERANLLEIAPHLSAPLPIMLPVYKWWQLPYYWAGIKMYDLVAGIHCLKSSYVLSKTKALELFPMLKKDKLVGAIVYYDAEPSGGGLLFKCSVRARLTAGCKKAKSITSLQGSICLIYTPPPPSSALKRMEVWGGRGWDGGGVGWDVFSPIMPSGTITPVTFRNLTFSPGGAERRGTSSDRLRSSSSNFSVLSWLPTLLLLPPPTTGAEACFDSHKMQSASTSASSLESGKWNYRQHNDARMNLAIGLTAARYGAAMANYTEVVHLLKTKDPQTGKEKVGGARCRDVITGKEFDVKAKCVINATGPFTDSLRKMDNQETQNICQPSAGVHIVIPGYYSPDNMGLLDPATSDGRVIFFLPWEKVTIAGTTDTPTKVTAHPIPGEDDINFILREVRNYLSPDVIVRRGDVLAAWSGIRPLVTDPSSKDTQSICRNHIVSISDSGLVTIAGGKWTTYRSMAEETLDAAVKAHSLPAEPCKTVGLQLEGGKGWTPTLYIRLVQDYGLENEVAQHLASTYGGKAFDVAKMAQVTGQRWPIVGKRLVSEFPYIESEVLYAIKEYACTAIDVIARRTRLGFLNVQAADEALPRIVQIMGKELDWCQERKTAELEAARTFLYQEMGYRSRSEQLTKTTEINLDYHEVVQEAFHKFDKESKGFITTVDVQRVLEVSHLPSSLSVVLRLHTLASSQRYRSLQSINVHIDENALHDILNEVDLNKNGQVEIDEFMQLMSAVKKGQVSDSRLAILMKSAEETLDKRGPVTVDRSGGGV</sequence>
<dbReference type="PROSITE" id="PS00978">
    <property type="entry name" value="FAD_G3PDH_2"/>
    <property type="match status" value="1"/>
</dbReference>
<dbReference type="GO" id="GO:0004368">
    <property type="term" value="F:glycerol-3-phosphate dehydrogenase (quinone) activity"/>
    <property type="evidence" value="ECO:0007669"/>
    <property type="project" value="UniProtKB-EC"/>
</dbReference>
<keyword evidence="10" id="KW-0677">Repeat</keyword>
<evidence type="ECO:0000256" key="5">
    <source>
        <dbReference type="ARBA" id="ARBA00007330"/>
    </source>
</evidence>
<dbReference type="PANTHER" id="PTHR11985:SF15">
    <property type="entry name" value="GLYCEROL-3-PHOSPHATE DEHYDROGENASE, MITOCHONDRIAL"/>
    <property type="match status" value="1"/>
</dbReference>
<evidence type="ECO:0000256" key="11">
    <source>
        <dbReference type="ARBA" id="ARBA00022827"/>
    </source>
</evidence>
<evidence type="ECO:0000256" key="12">
    <source>
        <dbReference type="ARBA" id="ARBA00022837"/>
    </source>
</evidence>
<keyword evidence="13" id="KW-0809">Transit peptide</keyword>
<dbReference type="Pfam" id="PF16901">
    <property type="entry name" value="DAO_C"/>
    <property type="match status" value="1"/>
</dbReference>
<comment type="cofactor">
    <cofactor evidence="1">
        <name>FAD</name>
        <dbReference type="ChEBI" id="CHEBI:57692"/>
    </cofactor>
</comment>
<evidence type="ECO:0000313" key="18">
    <source>
        <dbReference type="EMBL" id="TKS66409.1"/>
    </source>
</evidence>
<accession>A0A4U5TY66</accession>
<dbReference type="Gene3D" id="3.30.9.10">
    <property type="entry name" value="D-Amino Acid Oxidase, subunit A, domain 2"/>
    <property type="match status" value="1"/>
</dbReference>
<dbReference type="InterPro" id="IPR036188">
    <property type="entry name" value="FAD/NAD-bd_sf"/>
</dbReference>
<dbReference type="GO" id="GO:0005509">
    <property type="term" value="F:calcium ion binding"/>
    <property type="evidence" value="ECO:0007669"/>
    <property type="project" value="InterPro"/>
</dbReference>
<protein>
    <recommendedName>
        <fullName evidence="7">Glycerol-3-phosphate dehydrogenase, mitochondrial</fullName>
        <ecNumber evidence="6">1.1.5.3</ecNumber>
    </recommendedName>
</protein>
<dbReference type="Gene3D" id="3.50.50.60">
    <property type="entry name" value="FAD/NAD(P)-binding domain"/>
    <property type="match status" value="2"/>
</dbReference>
<keyword evidence="15" id="KW-0496">Mitochondrion</keyword>
<dbReference type="FunFam" id="3.30.9.10:FF:000001">
    <property type="entry name" value="Glycerol-3-phosphate dehydrogenase"/>
    <property type="match status" value="1"/>
</dbReference>
<keyword evidence="9" id="KW-0479">Metal-binding</keyword>
<keyword evidence="19" id="KW-1185">Reference proteome</keyword>
<evidence type="ECO:0000256" key="16">
    <source>
        <dbReference type="ARBA" id="ARBA00048863"/>
    </source>
</evidence>
<comment type="pathway">
    <text evidence="4">Polyol metabolism; glycerol degradation.</text>
</comment>
<dbReference type="InterPro" id="IPR018247">
    <property type="entry name" value="EF_Hand_1_Ca_BS"/>
</dbReference>
<evidence type="ECO:0000256" key="1">
    <source>
        <dbReference type="ARBA" id="ARBA00001974"/>
    </source>
</evidence>
<comment type="function">
    <text evidence="2">Calcium-responsive mitochondrial glycerol-3-phosphate dehydrogenase which seems to be a key component of the pancreatic beta-cell glucose-sensing device.</text>
</comment>
<evidence type="ECO:0000313" key="19">
    <source>
        <dbReference type="Proteomes" id="UP000298787"/>
    </source>
</evidence>
<dbReference type="InterPro" id="IPR038299">
    <property type="entry name" value="DAO_C_sf"/>
</dbReference>
<dbReference type="InterPro" id="IPR011992">
    <property type="entry name" value="EF-hand-dom_pair"/>
</dbReference>
<dbReference type="CDD" id="cd00051">
    <property type="entry name" value="EFh"/>
    <property type="match status" value="1"/>
</dbReference>
<dbReference type="PROSITE" id="PS00018">
    <property type="entry name" value="EF_HAND_1"/>
    <property type="match status" value="1"/>
</dbReference>
<evidence type="ECO:0000256" key="3">
    <source>
        <dbReference type="ARBA" id="ARBA00004173"/>
    </source>
</evidence>
<evidence type="ECO:0000256" key="4">
    <source>
        <dbReference type="ARBA" id="ARBA00004745"/>
    </source>
</evidence>
<keyword evidence="8" id="KW-0285">Flavoprotein</keyword>